<dbReference type="EMBL" id="BARS01029843">
    <property type="protein sequence ID" value="GAG09182.1"/>
    <property type="molecule type" value="Genomic_DNA"/>
</dbReference>
<comment type="caution">
    <text evidence="1">The sequence shown here is derived from an EMBL/GenBank/DDBJ whole genome shotgun (WGS) entry which is preliminary data.</text>
</comment>
<gene>
    <name evidence="1" type="ORF">S01H1_46591</name>
</gene>
<protein>
    <submittedName>
        <fullName evidence="1">Uncharacterized protein</fullName>
    </submittedName>
</protein>
<accession>X0VD42</accession>
<feature type="non-terminal residue" evidence="1">
    <location>
        <position position="1"/>
    </location>
</feature>
<sequence length="111" mass="12743">QVLVHMADYDRIIAYVWQQIERKAAEGDPASAEVVRKKASTEFVWRLLKGDVIERLDHMKDGGDPVGQLAQRISRKLDVPLDVAEREMERLVQMGLLKRESAKGVSIWQWS</sequence>
<proteinExistence type="predicted"/>
<evidence type="ECO:0000313" key="1">
    <source>
        <dbReference type="EMBL" id="GAG09182.1"/>
    </source>
</evidence>
<name>X0VD42_9ZZZZ</name>
<reference evidence="1" key="1">
    <citation type="journal article" date="2014" name="Front. Microbiol.">
        <title>High frequency of phylogenetically diverse reductive dehalogenase-homologous genes in deep subseafloor sedimentary metagenomes.</title>
        <authorList>
            <person name="Kawai M."/>
            <person name="Futagami T."/>
            <person name="Toyoda A."/>
            <person name="Takaki Y."/>
            <person name="Nishi S."/>
            <person name="Hori S."/>
            <person name="Arai W."/>
            <person name="Tsubouchi T."/>
            <person name="Morono Y."/>
            <person name="Uchiyama I."/>
            <person name="Ito T."/>
            <person name="Fujiyama A."/>
            <person name="Inagaki F."/>
            <person name="Takami H."/>
        </authorList>
    </citation>
    <scope>NUCLEOTIDE SEQUENCE</scope>
    <source>
        <strain evidence="1">Expedition CK06-06</strain>
    </source>
</reference>
<dbReference type="AlphaFoldDB" id="X0VD42"/>
<organism evidence="1">
    <name type="scientific">marine sediment metagenome</name>
    <dbReference type="NCBI Taxonomy" id="412755"/>
    <lineage>
        <taxon>unclassified sequences</taxon>
        <taxon>metagenomes</taxon>
        <taxon>ecological metagenomes</taxon>
    </lineage>
</organism>